<dbReference type="Pfam" id="PF00756">
    <property type="entry name" value="Esterase"/>
    <property type="match status" value="1"/>
</dbReference>
<evidence type="ECO:0000256" key="1">
    <source>
        <dbReference type="SAM" id="SignalP"/>
    </source>
</evidence>
<dbReference type="CDD" id="cd11294">
    <property type="entry name" value="E_set_Esterase_like_N"/>
    <property type="match status" value="1"/>
</dbReference>
<comment type="caution">
    <text evidence="2">The sequence shown here is derived from an EMBL/GenBank/DDBJ whole genome shotgun (WGS) entry which is preliminary data.</text>
</comment>
<name>A0A931E0F1_9BACT</name>
<accession>A0A931E0F1</accession>
<gene>
    <name evidence="2" type="ORF">I5907_00990</name>
</gene>
<dbReference type="Gene3D" id="2.60.40.10">
    <property type="entry name" value="Immunoglobulins"/>
    <property type="match status" value="1"/>
</dbReference>
<dbReference type="PANTHER" id="PTHR48098:SF1">
    <property type="entry name" value="DIACYLGLYCEROL ACYLTRANSFERASE_MYCOLYLTRANSFERASE AG85A"/>
    <property type="match status" value="1"/>
</dbReference>
<dbReference type="InterPro" id="IPR050583">
    <property type="entry name" value="Mycobacterial_A85_antigen"/>
</dbReference>
<reference evidence="2" key="1">
    <citation type="submission" date="2020-11" db="EMBL/GenBank/DDBJ databases">
        <title>Bacterial whole genome sequence for Panacibacter sp. DH6.</title>
        <authorList>
            <person name="Le V."/>
            <person name="Ko S."/>
            <person name="Ahn C.-Y."/>
            <person name="Oh H.-M."/>
        </authorList>
    </citation>
    <scope>NUCLEOTIDE SEQUENCE</scope>
    <source>
        <strain evidence="2">DH6</strain>
    </source>
</reference>
<dbReference type="InterPro" id="IPR014756">
    <property type="entry name" value="Ig_E-set"/>
</dbReference>
<dbReference type="SUPFAM" id="SSF53474">
    <property type="entry name" value="alpha/beta-Hydrolases"/>
    <property type="match status" value="1"/>
</dbReference>
<dbReference type="Proteomes" id="UP000628448">
    <property type="component" value="Unassembled WGS sequence"/>
</dbReference>
<dbReference type="PANTHER" id="PTHR48098">
    <property type="entry name" value="ENTEROCHELIN ESTERASE-RELATED"/>
    <property type="match status" value="1"/>
</dbReference>
<dbReference type="InterPro" id="IPR013783">
    <property type="entry name" value="Ig-like_fold"/>
</dbReference>
<feature type="signal peptide" evidence="1">
    <location>
        <begin position="1"/>
        <end position="18"/>
    </location>
</feature>
<dbReference type="InterPro" id="IPR000801">
    <property type="entry name" value="Esterase-like"/>
</dbReference>
<dbReference type="SUPFAM" id="SSF81296">
    <property type="entry name" value="E set domains"/>
    <property type="match status" value="1"/>
</dbReference>
<keyword evidence="1" id="KW-0732">Signal</keyword>
<keyword evidence="3" id="KW-1185">Reference proteome</keyword>
<dbReference type="EMBL" id="JADWYR010000001">
    <property type="protein sequence ID" value="MBG9374793.1"/>
    <property type="molecule type" value="Genomic_DNA"/>
</dbReference>
<evidence type="ECO:0000313" key="2">
    <source>
        <dbReference type="EMBL" id="MBG9374793.1"/>
    </source>
</evidence>
<dbReference type="AlphaFoldDB" id="A0A931E0F1"/>
<dbReference type="Gene3D" id="3.40.50.1820">
    <property type="entry name" value="alpha/beta hydrolase"/>
    <property type="match status" value="1"/>
</dbReference>
<dbReference type="InterPro" id="IPR029058">
    <property type="entry name" value="AB_hydrolase_fold"/>
</dbReference>
<organism evidence="2 3">
    <name type="scientific">Panacibacter microcysteis</name>
    <dbReference type="NCBI Taxonomy" id="2793269"/>
    <lineage>
        <taxon>Bacteria</taxon>
        <taxon>Pseudomonadati</taxon>
        <taxon>Bacteroidota</taxon>
        <taxon>Chitinophagia</taxon>
        <taxon>Chitinophagales</taxon>
        <taxon>Chitinophagaceae</taxon>
        <taxon>Panacibacter</taxon>
    </lineage>
</organism>
<feature type="chain" id="PRO_5038056626" evidence="1">
    <location>
        <begin position="19"/>
        <end position="385"/>
    </location>
</feature>
<evidence type="ECO:0000313" key="3">
    <source>
        <dbReference type="Proteomes" id="UP000628448"/>
    </source>
</evidence>
<sequence>MKYLVVTVLVLLSLTIHAQNPSAARPGFFTLPTPPIVNKDSTVTFRLRAPYAAQVMLSLNGQTQPMQQDTKGLWSTTSKALLPDIYAYNFLVDSFSVTDPSNPLAKFGYNGNGQSLVVLPANPPNSWDIQHVPHGAVTRHLFHSTVIGDDRDYYVYTPPGYNAAGKDVYPVLYLLHGIGDDARAWTQIGFANIILDNLIAQGKIKPMIMVNTLGYGVPETMIGEGSFEKYTQSLVTEIMPAIEKNYRAAADSRLRAIAGLSMGGAEAVFAGLNNTDKFSWIGGFSSAFVMYRGAGRSGTPIVNKKITDEDVYVYTFPSLGNTINEQVKLLWISCGKSDFLLFSNKDFTKWLDKAKVNYKYTETAGAHTWMVWRRNLEAFAQLLFR</sequence>
<dbReference type="GO" id="GO:0016747">
    <property type="term" value="F:acyltransferase activity, transferring groups other than amino-acyl groups"/>
    <property type="evidence" value="ECO:0007669"/>
    <property type="project" value="TreeGrafter"/>
</dbReference>
<protein>
    <submittedName>
        <fullName evidence="2">Esterase family protein</fullName>
    </submittedName>
</protein>
<dbReference type="RefSeq" id="WP_196988886.1">
    <property type="nucleotide sequence ID" value="NZ_JADWYR010000001.1"/>
</dbReference>
<proteinExistence type="predicted"/>